<dbReference type="Proteomes" id="UP000092093">
    <property type="component" value="Unassembled WGS sequence"/>
</dbReference>
<organism evidence="1 2">
    <name type="scientific">Aphanizomenon flos-aquae WA102</name>
    <dbReference type="NCBI Taxonomy" id="1710896"/>
    <lineage>
        <taxon>Bacteria</taxon>
        <taxon>Bacillati</taxon>
        <taxon>Cyanobacteriota</taxon>
        <taxon>Cyanophyceae</taxon>
        <taxon>Nostocales</taxon>
        <taxon>Aphanizomenonaceae</taxon>
        <taxon>Aphanizomenon</taxon>
    </lineage>
</organism>
<feature type="non-terminal residue" evidence="1">
    <location>
        <position position="293"/>
    </location>
</feature>
<proteinExistence type="predicted"/>
<gene>
    <name evidence="1" type="ORF">AN484_26950</name>
</gene>
<reference evidence="1 2" key="1">
    <citation type="submission" date="2015-09" db="EMBL/GenBank/DDBJ databases">
        <title>Aphanizomenon flos-aquae WA102.</title>
        <authorList>
            <person name="Driscoll C."/>
        </authorList>
    </citation>
    <scope>NUCLEOTIDE SEQUENCE [LARGE SCALE GENOMIC DNA]</scope>
    <source>
        <strain evidence="1">WA102</strain>
    </source>
</reference>
<protein>
    <submittedName>
        <fullName evidence="1">Uncharacterized protein</fullName>
    </submittedName>
</protein>
<dbReference type="AlphaFoldDB" id="A0A1B7WAF4"/>
<dbReference type="PANTHER" id="PTHR47331">
    <property type="entry name" value="PHD-TYPE DOMAIN-CONTAINING PROTEIN"/>
    <property type="match status" value="1"/>
</dbReference>
<sequence>MELVGSLMAVRLAKVVKDSLSLKFGATRFFTDSSSVLGMLKGDSASYLEFVGTRVSEIKTKSSPEEEWFWVPTKCNLADMGTRANVTPEEMSEGTPYQDGQPWMYQPVDSWPVKKTFTAPPPEEMKNKIRQAACNLVREETWISRLSKRAGTGRSFERLQRIVAYVVLIADRFKGQTDLNVLPGQVTRKIKKDGSVLVKYRPAHPCSLSMATAEAILIEDAQRGMSLKATASLMPREVETTYVIGQPRKLVVVGQRPQEYLQSVFKKPALPILRYDSPLARRVMISAHEVDHS</sequence>
<evidence type="ECO:0000313" key="1">
    <source>
        <dbReference type="EMBL" id="OBQ33960.1"/>
    </source>
</evidence>
<dbReference type="EMBL" id="LJOW01000519">
    <property type="protein sequence ID" value="OBQ33960.1"/>
    <property type="molecule type" value="Genomic_DNA"/>
</dbReference>
<accession>A0A1B7WAF4</accession>
<evidence type="ECO:0000313" key="2">
    <source>
        <dbReference type="Proteomes" id="UP000092093"/>
    </source>
</evidence>
<comment type="caution">
    <text evidence="1">The sequence shown here is derived from an EMBL/GenBank/DDBJ whole genome shotgun (WGS) entry which is preliminary data.</text>
</comment>
<name>A0A1B7WAF4_APHFL</name>